<comment type="caution">
    <text evidence="6">The sequence shown here is derived from an EMBL/GenBank/DDBJ whole genome shotgun (WGS) entry which is preliminary data.</text>
</comment>
<keyword evidence="2" id="KW-0378">Hydrolase</keyword>
<evidence type="ECO:0000259" key="4">
    <source>
        <dbReference type="Pfam" id="PF13180"/>
    </source>
</evidence>
<organism evidence="6 7">
    <name type="scientific">OM182 bacterium BACL3 MAG-120920-bin41</name>
    <dbReference type="NCBI Taxonomy" id="1655580"/>
    <lineage>
        <taxon>Bacteria</taxon>
        <taxon>Pseudomonadati</taxon>
        <taxon>Pseudomonadota</taxon>
        <taxon>Gammaproteobacteria</taxon>
        <taxon>OMG group</taxon>
        <taxon>OM182 clade</taxon>
    </lineage>
</organism>
<dbReference type="GO" id="GO:0004252">
    <property type="term" value="F:serine-type endopeptidase activity"/>
    <property type="evidence" value="ECO:0007669"/>
    <property type="project" value="InterPro"/>
</dbReference>
<evidence type="ECO:0000256" key="3">
    <source>
        <dbReference type="ARBA" id="ARBA00022825"/>
    </source>
</evidence>
<dbReference type="InterPro" id="IPR001478">
    <property type="entry name" value="PDZ"/>
</dbReference>
<dbReference type="SUPFAM" id="SSF50156">
    <property type="entry name" value="PDZ domain-like"/>
    <property type="match status" value="1"/>
</dbReference>
<keyword evidence="3" id="KW-0720">Serine protease</keyword>
<dbReference type="Pfam" id="PF17815">
    <property type="entry name" value="PDZ_3"/>
    <property type="match status" value="1"/>
</dbReference>
<dbReference type="PANTHER" id="PTHR45980:SF9">
    <property type="entry name" value="PROTEASE DO-LIKE 10, MITOCHONDRIAL-RELATED"/>
    <property type="match status" value="1"/>
</dbReference>
<accession>A0A0R2T2X9</accession>
<evidence type="ECO:0000313" key="6">
    <source>
        <dbReference type="EMBL" id="KRO79739.1"/>
    </source>
</evidence>
<dbReference type="GO" id="GO:0006508">
    <property type="term" value="P:proteolysis"/>
    <property type="evidence" value="ECO:0007669"/>
    <property type="project" value="UniProtKB-KW"/>
</dbReference>
<dbReference type="InterPro" id="IPR036034">
    <property type="entry name" value="PDZ_sf"/>
</dbReference>
<dbReference type="InterPro" id="IPR001940">
    <property type="entry name" value="Peptidase_S1C"/>
</dbReference>
<dbReference type="InterPro" id="IPR043504">
    <property type="entry name" value="Peptidase_S1_PA_chymotrypsin"/>
</dbReference>
<name>A0A0R2T2X9_9GAMM</name>
<dbReference type="PANTHER" id="PTHR45980">
    <property type="match status" value="1"/>
</dbReference>
<sequence>MLTGLQAHAADSELEAIQDSVIKIYTTQAAPDYFTPWRLLTPRQSSGSGSVIKGNQILTNAHVIANASYVQAQKHNDPRRYLARVVFVSHDADLALITVDEPGFFDDLEPLALGKLPEPQREVSVYGYPMGGKSLSITKGILSRVEQQIYAHAGAYLLAGQIDAAINPGNSGGPVIVDREIIGVVMQANSGGRSENLGYFVPPSIIAHVLADAGDGTNEGFPDLGFRTQTLDSPAAKGAYGLKDDQDGVLVIKVFEDSPAYGMIEENDVIVAIDDFAIAEDGSIKLSDEIQTDYKHAIDLHLVGDTVSLSLIRNGQPLDVNLEAREALDSYSLVMGERFDRAPEYVIYGGVLFVPLNMNLIKRWGNDWSRSAPVSLLQARNEWSSPQRRQLVVALQVLAADVNLGYHDWRNWIVDQVNGVPVTDFADFSARLAANTDANVVFENSNGYQMIINHAAALASEEEILSRYQIPALRSSALQWGSAER</sequence>
<dbReference type="InterPro" id="IPR041517">
    <property type="entry name" value="DEGP_PDZ"/>
</dbReference>
<feature type="domain" description="PDZ" evidence="4">
    <location>
        <begin position="222"/>
        <end position="322"/>
    </location>
</feature>
<dbReference type="Pfam" id="PF13365">
    <property type="entry name" value="Trypsin_2"/>
    <property type="match status" value="1"/>
</dbReference>
<evidence type="ECO:0000259" key="5">
    <source>
        <dbReference type="Pfam" id="PF17815"/>
    </source>
</evidence>
<feature type="domain" description="Protease Do-like PDZ" evidence="5">
    <location>
        <begin position="337"/>
        <end position="476"/>
    </location>
</feature>
<dbReference type="EMBL" id="LIBE01000337">
    <property type="protein sequence ID" value="KRO79739.1"/>
    <property type="molecule type" value="Genomic_DNA"/>
</dbReference>
<dbReference type="PRINTS" id="PR00834">
    <property type="entry name" value="PROTEASES2C"/>
</dbReference>
<dbReference type="Gene3D" id="3.20.190.20">
    <property type="match status" value="1"/>
</dbReference>
<evidence type="ECO:0000256" key="1">
    <source>
        <dbReference type="ARBA" id="ARBA00022670"/>
    </source>
</evidence>
<protein>
    <submittedName>
        <fullName evidence="6">Protease</fullName>
    </submittedName>
</protein>
<gene>
    <name evidence="6" type="ORF">ABR72_11695</name>
</gene>
<dbReference type="Pfam" id="PF13180">
    <property type="entry name" value="PDZ_2"/>
    <property type="match status" value="1"/>
</dbReference>
<dbReference type="AlphaFoldDB" id="A0A0R2T2X9"/>
<keyword evidence="1 6" id="KW-0645">Protease</keyword>
<dbReference type="Gene3D" id="2.40.10.10">
    <property type="entry name" value="Trypsin-like serine proteases"/>
    <property type="match status" value="2"/>
</dbReference>
<dbReference type="SUPFAM" id="SSF50494">
    <property type="entry name" value="Trypsin-like serine proteases"/>
    <property type="match status" value="1"/>
</dbReference>
<dbReference type="InterPro" id="IPR046449">
    <property type="entry name" value="DEGP_PDZ_sf"/>
</dbReference>
<proteinExistence type="predicted"/>
<evidence type="ECO:0000313" key="7">
    <source>
        <dbReference type="Proteomes" id="UP000051547"/>
    </source>
</evidence>
<evidence type="ECO:0000256" key="2">
    <source>
        <dbReference type="ARBA" id="ARBA00022801"/>
    </source>
</evidence>
<dbReference type="Proteomes" id="UP000051547">
    <property type="component" value="Unassembled WGS sequence"/>
</dbReference>
<reference evidence="6 7" key="1">
    <citation type="submission" date="2015-10" db="EMBL/GenBank/DDBJ databases">
        <title>Metagenome-Assembled Genomes uncover a global brackish microbiome.</title>
        <authorList>
            <person name="Hugerth L.W."/>
            <person name="Larsson J."/>
            <person name="Alneberg J."/>
            <person name="Lindh M.V."/>
            <person name="Legrand C."/>
            <person name="Pinhassi J."/>
            <person name="Andersson A.F."/>
        </authorList>
    </citation>
    <scope>NUCLEOTIDE SEQUENCE [LARGE SCALE GENOMIC DNA]</scope>
    <source>
        <strain evidence="6">BACL4 MAG-120920-bin41</strain>
    </source>
</reference>
<dbReference type="InterPro" id="IPR009003">
    <property type="entry name" value="Peptidase_S1_PA"/>
</dbReference>
<dbReference type="Gene3D" id="2.30.42.10">
    <property type="match status" value="1"/>
</dbReference>